<proteinExistence type="predicted"/>
<protein>
    <submittedName>
        <fullName evidence="2">Uncharacterized protein</fullName>
    </submittedName>
</protein>
<dbReference type="AlphaFoldDB" id="A0A1G2SA29"/>
<name>A0A1G2SA29_9BACT</name>
<keyword evidence="1" id="KW-1133">Transmembrane helix</keyword>
<feature type="transmembrane region" description="Helical" evidence="1">
    <location>
        <begin position="7"/>
        <end position="24"/>
    </location>
</feature>
<dbReference type="EMBL" id="MHUT01000003">
    <property type="protein sequence ID" value="OHA81903.1"/>
    <property type="molecule type" value="Genomic_DNA"/>
</dbReference>
<evidence type="ECO:0000313" key="3">
    <source>
        <dbReference type="Proteomes" id="UP000179118"/>
    </source>
</evidence>
<keyword evidence="1" id="KW-0812">Transmembrane</keyword>
<dbReference type="Proteomes" id="UP000179118">
    <property type="component" value="Unassembled WGS sequence"/>
</dbReference>
<evidence type="ECO:0000313" key="2">
    <source>
        <dbReference type="EMBL" id="OHA81903.1"/>
    </source>
</evidence>
<evidence type="ECO:0000256" key="1">
    <source>
        <dbReference type="SAM" id="Phobius"/>
    </source>
</evidence>
<accession>A0A1G2SA29</accession>
<organism evidence="2 3">
    <name type="scientific">Candidatus Yonathbacteria bacterium RIFCSPHIGHO2_02_FULL_44_14</name>
    <dbReference type="NCBI Taxonomy" id="1802724"/>
    <lineage>
        <taxon>Bacteria</taxon>
        <taxon>Candidatus Yonathiibacteriota</taxon>
    </lineage>
</organism>
<gene>
    <name evidence="2" type="ORF">A3D51_03970</name>
</gene>
<comment type="caution">
    <text evidence="2">The sequence shown here is derived from an EMBL/GenBank/DDBJ whole genome shotgun (WGS) entry which is preliminary data.</text>
</comment>
<reference evidence="2 3" key="1">
    <citation type="journal article" date="2016" name="Nat. Commun.">
        <title>Thousands of microbial genomes shed light on interconnected biogeochemical processes in an aquifer system.</title>
        <authorList>
            <person name="Anantharaman K."/>
            <person name="Brown C.T."/>
            <person name="Hug L.A."/>
            <person name="Sharon I."/>
            <person name="Castelle C.J."/>
            <person name="Probst A.J."/>
            <person name="Thomas B.C."/>
            <person name="Singh A."/>
            <person name="Wilkins M.J."/>
            <person name="Karaoz U."/>
            <person name="Brodie E.L."/>
            <person name="Williams K.H."/>
            <person name="Hubbard S.S."/>
            <person name="Banfield J.F."/>
        </authorList>
    </citation>
    <scope>NUCLEOTIDE SEQUENCE [LARGE SCALE GENOMIC DNA]</scope>
</reference>
<keyword evidence="1" id="KW-0472">Membrane</keyword>
<sequence>MRKVISISIIILIITGIIATFSWYEITPNRYVGTIPSRELEDSTWEASMFLGEGAYYVYTENGFRKDPPISRDRDLAREDPSMAVYSISGIGLNGQFVSDGYWQLNGGLIDWIEGDEYRIELYGKQALRWKNYWPIAWDNYVYEQTYDYFLLQRNKKTNEATLIKEWRKMKGAYGILSYKKDKNELLINICGTIQETIPVEVELSEDNFPFIICTAISSKQ</sequence>